<organism evidence="1 2">
    <name type="scientific">Amycolatopsis coloradensis</name>
    <dbReference type="NCBI Taxonomy" id="76021"/>
    <lineage>
        <taxon>Bacteria</taxon>
        <taxon>Bacillati</taxon>
        <taxon>Actinomycetota</taxon>
        <taxon>Actinomycetes</taxon>
        <taxon>Pseudonocardiales</taxon>
        <taxon>Pseudonocardiaceae</taxon>
        <taxon>Amycolatopsis</taxon>
    </lineage>
</organism>
<keyword evidence="2" id="KW-1185">Reference proteome</keyword>
<evidence type="ECO:0000313" key="2">
    <source>
        <dbReference type="Proteomes" id="UP001456344"/>
    </source>
</evidence>
<reference evidence="1" key="1">
    <citation type="submission" date="2023-10" db="EMBL/GenBank/DDBJ databases">
        <title>Whole genome sequencing of actinobacterial strain Amycolatopsis sp. (BCA-696) identifies the underlying plant growth-promoting genes.</title>
        <authorList>
            <person name="Gandham P."/>
            <person name="Vadla N."/>
            <person name="Saji A."/>
            <person name="Srinivas V."/>
            <person name="Ruperao P."/>
            <person name="Selvanayagam S."/>
            <person name="Saxena R.K."/>
            <person name="Rathore A."/>
            <person name="Gopalakrishnan S."/>
            <person name="Thakur V."/>
        </authorList>
    </citation>
    <scope>NUCLEOTIDE SEQUENCE</scope>
    <source>
        <strain evidence="1">BCA-696</strain>
    </source>
</reference>
<proteinExistence type="predicted"/>
<evidence type="ECO:0000313" key="1">
    <source>
        <dbReference type="EMBL" id="WYW17385.1"/>
    </source>
</evidence>
<gene>
    <name evidence="1" type="ORF">LCL61_17690</name>
</gene>
<sequence length="56" mass="5483">MDTNLKTAEADLELWAEEPANNTAADCTMSTGACAGTASTPILCAACGSSAGSSCP</sequence>
<dbReference type="EMBL" id="CP150484">
    <property type="protein sequence ID" value="WYW17385.1"/>
    <property type="molecule type" value="Genomic_DNA"/>
</dbReference>
<dbReference type="Proteomes" id="UP001456344">
    <property type="component" value="Chromosome"/>
</dbReference>
<protein>
    <submittedName>
        <fullName evidence="1">Uncharacterized protein</fullName>
    </submittedName>
</protein>
<accession>A0ACD5BDB8</accession>
<name>A0ACD5BDB8_9PSEU</name>